<proteinExistence type="predicted"/>
<dbReference type="PROSITE" id="PS51297">
    <property type="entry name" value="K_BOX"/>
    <property type="match status" value="1"/>
</dbReference>
<feature type="domain" description="K-box" evidence="2">
    <location>
        <begin position="110"/>
        <end position="200"/>
    </location>
</feature>
<dbReference type="InterPro" id="IPR002487">
    <property type="entry name" value="TF_Kbox"/>
</dbReference>
<dbReference type="Proteomes" id="UP000594261">
    <property type="component" value="Chromosome 3"/>
</dbReference>
<keyword evidence="1" id="KW-0175">Coiled coil</keyword>
<accession>A0A7N2L9H3</accession>
<dbReference type="GO" id="GO:0003700">
    <property type="term" value="F:DNA-binding transcription factor activity"/>
    <property type="evidence" value="ECO:0007669"/>
    <property type="project" value="InterPro"/>
</dbReference>
<organism evidence="3 4">
    <name type="scientific">Quercus lobata</name>
    <name type="common">Valley oak</name>
    <dbReference type="NCBI Taxonomy" id="97700"/>
    <lineage>
        <taxon>Eukaryota</taxon>
        <taxon>Viridiplantae</taxon>
        <taxon>Streptophyta</taxon>
        <taxon>Embryophyta</taxon>
        <taxon>Tracheophyta</taxon>
        <taxon>Spermatophyta</taxon>
        <taxon>Magnoliopsida</taxon>
        <taxon>eudicotyledons</taxon>
        <taxon>Gunneridae</taxon>
        <taxon>Pentapetalae</taxon>
        <taxon>rosids</taxon>
        <taxon>fabids</taxon>
        <taxon>Fagales</taxon>
        <taxon>Fagaceae</taxon>
        <taxon>Quercus</taxon>
    </lineage>
</organism>
<dbReference type="EMBL" id="LRBV02000003">
    <property type="status" value="NOT_ANNOTATED_CDS"/>
    <property type="molecule type" value="Genomic_DNA"/>
</dbReference>
<evidence type="ECO:0000256" key="1">
    <source>
        <dbReference type="SAM" id="Coils"/>
    </source>
</evidence>
<evidence type="ECO:0000313" key="3">
    <source>
        <dbReference type="EnsemblPlants" id="QL03p052074:mrna"/>
    </source>
</evidence>
<evidence type="ECO:0000259" key="2">
    <source>
        <dbReference type="PROSITE" id="PS51297"/>
    </source>
</evidence>
<dbReference type="GO" id="GO:0005634">
    <property type="term" value="C:nucleus"/>
    <property type="evidence" value="ECO:0007669"/>
    <property type="project" value="InterPro"/>
</dbReference>
<protein>
    <recommendedName>
        <fullName evidence="2">K-box domain-containing protein</fullName>
    </recommendedName>
</protein>
<dbReference type="AlphaFoldDB" id="A0A7N2L9H3"/>
<keyword evidence="4" id="KW-1185">Reference proteome</keyword>
<reference evidence="3" key="2">
    <citation type="submission" date="2021-01" db="UniProtKB">
        <authorList>
            <consortium name="EnsemblPlants"/>
        </authorList>
    </citation>
    <scope>IDENTIFICATION</scope>
</reference>
<dbReference type="Pfam" id="PF01486">
    <property type="entry name" value="K-box"/>
    <property type="match status" value="1"/>
</dbReference>
<feature type="coiled-coil region" evidence="1">
    <location>
        <begin position="173"/>
        <end position="200"/>
    </location>
</feature>
<dbReference type="EnsemblPlants" id="QL03p052074:mrna">
    <property type="protein sequence ID" value="QL03p052074:mrna"/>
    <property type="gene ID" value="QL03p052074"/>
</dbReference>
<evidence type="ECO:0000313" key="4">
    <source>
        <dbReference type="Proteomes" id="UP000594261"/>
    </source>
</evidence>
<dbReference type="Gramene" id="QL03p052074:mrna">
    <property type="protein sequence ID" value="QL03p052074:mrna"/>
    <property type="gene ID" value="QL03p052074"/>
</dbReference>
<name>A0A7N2L9H3_QUELO</name>
<dbReference type="InParanoid" id="A0A7N2L9H3"/>
<reference evidence="3 4" key="1">
    <citation type="journal article" date="2016" name="G3 (Bethesda)">
        <title>First Draft Assembly and Annotation of the Genome of a California Endemic Oak Quercus lobata Nee (Fagaceae).</title>
        <authorList>
            <person name="Sork V.L."/>
            <person name="Fitz-Gibbon S.T."/>
            <person name="Puiu D."/>
            <person name="Crepeau M."/>
            <person name="Gugger P.F."/>
            <person name="Sherman R."/>
            <person name="Stevens K."/>
            <person name="Langley C.H."/>
            <person name="Pellegrini M."/>
            <person name="Salzberg S.L."/>
        </authorList>
    </citation>
    <scope>NUCLEOTIDE SEQUENCE [LARGE SCALE GENOMIC DNA]</scope>
    <source>
        <strain evidence="3 4">cv. SW786</strain>
    </source>
</reference>
<sequence>MCCKCAEIANKPSIEGSKAMETSHLMYNRSSTIHKHPPRTILLRIQESKYRTMANTIPDGCSQYKINGMLNFSHRRQVESLSKILDRYQSRFQVEMKESKGLNDIEKNHLEDASLEDVSLPSHAELLEIVQSQLEGPNIEQLSVTDLVKLERQFNAALSQTRSRKTQLMLESIMSLHEKERMLREEKKLLQRKIRATQDTKDRTEVVLGLIKHSNNQLAHPPQLETLSLLP</sequence>